<keyword evidence="3" id="KW-1185">Reference proteome</keyword>
<dbReference type="AlphaFoldDB" id="A0A1I1A828"/>
<dbReference type="Pfam" id="PF08940">
    <property type="entry name" value="DUF1918"/>
    <property type="match status" value="1"/>
</dbReference>
<dbReference type="Proteomes" id="UP000243799">
    <property type="component" value="Unassembled WGS sequence"/>
</dbReference>
<evidence type="ECO:0000259" key="1">
    <source>
        <dbReference type="Pfam" id="PF08940"/>
    </source>
</evidence>
<feature type="domain" description="DUF1918" evidence="1">
    <location>
        <begin position="1"/>
        <end position="57"/>
    </location>
</feature>
<organism evidence="2 3">
    <name type="scientific">Amycolatopsis marina</name>
    <dbReference type="NCBI Taxonomy" id="490629"/>
    <lineage>
        <taxon>Bacteria</taxon>
        <taxon>Bacillati</taxon>
        <taxon>Actinomycetota</taxon>
        <taxon>Actinomycetes</taxon>
        <taxon>Pseudonocardiales</taxon>
        <taxon>Pseudonocardiaceae</taxon>
        <taxon>Amycolatopsis</taxon>
    </lineage>
</organism>
<dbReference type="InterPro" id="IPR015035">
    <property type="entry name" value="DUF1918"/>
</dbReference>
<dbReference type="Gene3D" id="2.30.30.440">
    <property type="entry name" value="Domain of unknown function DUF1918"/>
    <property type="match status" value="1"/>
</dbReference>
<dbReference type="STRING" id="490629.SAMN05216266_108161"/>
<evidence type="ECO:0000313" key="3">
    <source>
        <dbReference type="Proteomes" id="UP000243799"/>
    </source>
</evidence>
<dbReference type="OrthoDB" id="4828144at2"/>
<proteinExistence type="predicted"/>
<gene>
    <name evidence="2" type="ORF">SAMN05216266_108161</name>
</gene>
<dbReference type="EMBL" id="FOKG01000008">
    <property type="protein sequence ID" value="SFB32563.1"/>
    <property type="molecule type" value="Genomic_DNA"/>
</dbReference>
<evidence type="ECO:0000313" key="2">
    <source>
        <dbReference type="EMBL" id="SFB32563.1"/>
    </source>
</evidence>
<name>A0A1I1A828_9PSEU</name>
<protein>
    <recommendedName>
        <fullName evidence="1">DUF1918 domain-containing protein</fullName>
    </recommendedName>
</protein>
<sequence length="62" mass="7033">MQATVGDEIRVHGRTVGSAERRGEILEVRGTDGRPPYWVRFTDGHERLIYPGPDCEVEGHRD</sequence>
<accession>A0A1I1A828</accession>
<dbReference type="SUPFAM" id="SSF50118">
    <property type="entry name" value="Cell growth inhibitor/plasmid maintenance toxic component"/>
    <property type="match status" value="1"/>
</dbReference>
<reference evidence="3" key="1">
    <citation type="submission" date="2016-10" db="EMBL/GenBank/DDBJ databases">
        <authorList>
            <person name="Varghese N."/>
            <person name="Submissions S."/>
        </authorList>
    </citation>
    <scope>NUCLEOTIDE SEQUENCE [LARGE SCALE GENOMIC DNA]</scope>
    <source>
        <strain evidence="3">CGMCC 4.3568</strain>
    </source>
</reference>
<dbReference type="RefSeq" id="WP_091673877.1">
    <property type="nucleotide sequence ID" value="NZ_FOKG01000008.1"/>
</dbReference>